<dbReference type="GO" id="GO:0004672">
    <property type="term" value="F:protein kinase activity"/>
    <property type="evidence" value="ECO:0007669"/>
    <property type="project" value="InterPro"/>
</dbReference>
<protein>
    <recommendedName>
        <fullName evidence="1">Protein kinase domain-containing protein</fullName>
    </recommendedName>
</protein>
<evidence type="ECO:0000313" key="2">
    <source>
        <dbReference type="EMBL" id="KAJ7645774.1"/>
    </source>
</evidence>
<feature type="non-terminal residue" evidence="2">
    <location>
        <position position="138"/>
    </location>
</feature>
<gene>
    <name evidence="2" type="ORF">B0H17DRAFT_884229</name>
</gene>
<dbReference type="Gene3D" id="1.10.510.10">
    <property type="entry name" value="Transferase(Phosphotransferase) domain 1"/>
    <property type="match status" value="1"/>
</dbReference>
<reference evidence="2" key="1">
    <citation type="submission" date="2023-03" db="EMBL/GenBank/DDBJ databases">
        <title>Massive genome expansion in bonnet fungi (Mycena s.s.) driven by repeated elements and novel gene families across ecological guilds.</title>
        <authorList>
            <consortium name="Lawrence Berkeley National Laboratory"/>
            <person name="Harder C.B."/>
            <person name="Miyauchi S."/>
            <person name="Viragh M."/>
            <person name="Kuo A."/>
            <person name="Thoen E."/>
            <person name="Andreopoulos B."/>
            <person name="Lu D."/>
            <person name="Skrede I."/>
            <person name="Drula E."/>
            <person name="Henrissat B."/>
            <person name="Morin E."/>
            <person name="Kohler A."/>
            <person name="Barry K."/>
            <person name="LaButti K."/>
            <person name="Morin E."/>
            <person name="Salamov A."/>
            <person name="Lipzen A."/>
            <person name="Mereny Z."/>
            <person name="Hegedus B."/>
            <person name="Baldrian P."/>
            <person name="Stursova M."/>
            <person name="Weitz H."/>
            <person name="Taylor A."/>
            <person name="Grigoriev I.V."/>
            <person name="Nagy L.G."/>
            <person name="Martin F."/>
            <person name="Kauserud H."/>
        </authorList>
    </citation>
    <scope>NUCLEOTIDE SEQUENCE</scope>
    <source>
        <strain evidence="2">CBHHK067</strain>
    </source>
</reference>
<dbReference type="PROSITE" id="PS50011">
    <property type="entry name" value="PROTEIN_KINASE_DOM"/>
    <property type="match status" value="1"/>
</dbReference>
<dbReference type="SUPFAM" id="SSF56112">
    <property type="entry name" value="Protein kinase-like (PK-like)"/>
    <property type="match status" value="1"/>
</dbReference>
<dbReference type="PANTHER" id="PTHR38248">
    <property type="entry name" value="FUNK1 6"/>
    <property type="match status" value="1"/>
</dbReference>
<dbReference type="InterPro" id="IPR000719">
    <property type="entry name" value="Prot_kinase_dom"/>
</dbReference>
<dbReference type="Proteomes" id="UP001221757">
    <property type="component" value="Unassembled WGS sequence"/>
</dbReference>
<comment type="caution">
    <text evidence="2">The sequence shown here is derived from an EMBL/GenBank/DDBJ whole genome shotgun (WGS) entry which is preliminary data.</text>
</comment>
<evidence type="ECO:0000313" key="3">
    <source>
        <dbReference type="Proteomes" id="UP001221757"/>
    </source>
</evidence>
<sequence length="138" mass="15900">DSPKLRLSQALQKKYEPRDLRITVQEELEPIEDLTTAPKLADAIRGIFKCYRWLYEKANVMHRDISLGNLMYRTKNGKIFGVLNDFDLSLLMNAADPSTSKQRTGTKPFMAIDLLVPQPPVHLYRHDLESLLCHPLDH</sequence>
<name>A0AAD7CDE6_MYCRO</name>
<keyword evidence="3" id="KW-1185">Reference proteome</keyword>
<evidence type="ECO:0000259" key="1">
    <source>
        <dbReference type="PROSITE" id="PS50011"/>
    </source>
</evidence>
<dbReference type="GO" id="GO:0005524">
    <property type="term" value="F:ATP binding"/>
    <property type="evidence" value="ECO:0007669"/>
    <property type="project" value="InterPro"/>
</dbReference>
<dbReference type="InterPro" id="IPR040976">
    <property type="entry name" value="Pkinase_fungal"/>
</dbReference>
<dbReference type="Pfam" id="PF17667">
    <property type="entry name" value="Pkinase_fungal"/>
    <property type="match status" value="1"/>
</dbReference>
<organism evidence="2 3">
    <name type="scientific">Mycena rosella</name>
    <name type="common">Pink bonnet</name>
    <name type="synonym">Agaricus rosellus</name>
    <dbReference type="NCBI Taxonomy" id="1033263"/>
    <lineage>
        <taxon>Eukaryota</taxon>
        <taxon>Fungi</taxon>
        <taxon>Dikarya</taxon>
        <taxon>Basidiomycota</taxon>
        <taxon>Agaricomycotina</taxon>
        <taxon>Agaricomycetes</taxon>
        <taxon>Agaricomycetidae</taxon>
        <taxon>Agaricales</taxon>
        <taxon>Marasmiineae</taxon>
        <taxon>Mycenaceae</taxon>
        <taxon>Mycena</taxon>
    </lineage>
</organism>
<dbReference type="InterPro" id="IPR011009">
    <property type="entry name" value="Kinase-like_dom_sf"/>
</dbReference>
<dbReference type="PANTHER" id="PTHR38248:SF2">
    <property type="entry name" value="FUNK1 11"/>
    <property type="match status" value="1"/>
</dbReference>
<accession>A0AAD7CDE6</accession>
<dbReference type="EMBL" id="JARKIE010000393">
    <property type="protein sequence ID" value="KAJ7645774.1"/>
    <property type="molecule type" value="Genomic_DNA"/>
</dbReference>
<feature type="non-terminal residue" evidence="2">
    <location>
        <position position="1"/>
    </location>
</feature>
<feature type="domain" description="Protein kinase" evidence="1">
    <location>
        <begin position="1"/>
        <end position="138"/>
    </location>
</feature>
<proteinExistence type="predicted"/>
<dbReference type="AlphaFoldDB" id="A0AAD7CDE6"/>